<dbReference type="CDD" id="cd03801">
    <property type="entry name" value="GT4_PimA-like"/>
    <property type="match status" value="1"/>
</dbReference>
<dbReference type="GO" id="GO:0016757">
    <property type="term" value="F:glycosyltransferase activity"/>
    <property type="evidence" value="ECO:0007669"/>
    <property type="project" value="UniProtKB-ARBA"/>
</dbReference>
<reference evidence="3 4" key="1">
    <citation type="submission" date="2019-03" db="EMBL/GenBank/DDBJ databases">
        <title>Draft genome of Brevundimonas sp. a heavy metal resistant soil bacteria.</title>
        <authorList>
            <person name="Soto J."/>
        </authorList>
    </citation>
    <scope>NUCLEOTIDE SEQUENCE [LARGE SCALE GENOMIC DNA]</scope>
    <source>
        <strain evidence="3 4">B-10</strain>
    </source>
</reference>
<protein>
    <submittedName>
        <fullName evidence="3">Glycosyltransferase</fullName>
    </submittedName>
</protein>
<dbReference type="InterPro" id="IPR028098">
    <property type="entry name" value="Glyco_trans_4-like_N"/>
</dbReference>
<dbReference type="Pfam" id="PF13692">
    <property type="entry name" value="Glyco_trans_1_4"/>
    <property type="match status" value="1"/>
</dbReference>
<comment type="caution">
    <text evidence="3">The sequence shown here is derived from an EMBL/GenBank/DDBJ whole genome shotgun (WGS) entry which is preliminary data.</text>
</comment>
<keyword evidence="4" id="KW-1185">Reference proteome</keyword>
<feature type="domain" description="Glycosyltransferase subfamily 4-like N-terminal" evidence="2">
    <location>
        <begin position="6"/>
        <end position="166"/>
    </location>
</feature>
<dbReference type="Pfam" id="PF13439">
    <property type="entry name" value="Glyco_transf_4"/>
    <property type="match status" value="1"/>
</dbReference>
<dbReference type="PANTHER" id="PTHR46401">
    <property type="entry name" value="GLYCOSYLTRANSFERASE WBBK-RELATED"/>
    <property type="match status" value="1"/>
</dbReference>
<dbReference type="Gene3D" id="3.40.50.2000">
    <property type="entry name" value="Glycogen Phosphorylase B"/>
    <property type="match status" value="2"/>
</dbReference>
<dbReference type="PANTHER" id="PTHR46401:SF2">
    <property type="entry name" value="GLYCOSYLTRANSFERASE WBBK-RELATED"/>
    <property type="match status" value="1"/>
</dbReference>
<sequence length="359" mass="38700">MTTDAVGGVWTYALDLADGLLARGIRVSLAILGPAPEHTQRQAAHRIHGLKLIEAGETLDWLADRPIQLDQAGRALRSLVARVGADLVHLNAPALRGEDDWGAPVVGVCHSCVATWWDAVRGTDLPEDFEWRTERLGRGYRRCDRLIAPSYAFMQATAARYGVLPTAVRNGRRPPEIGVAKRRRSVLTSGRLWDDGKNIEVLERAASRMRGTVEAAGAPEGPNGQVARLDHLRALGQLSGGALQRRLQETAVFCAPSLYEPFGLGVLEAAQAGCALVLADIPTFRELWEGAALFVPPQDDVALATVLDDLLDDADRARRLGRLATARARQFGVDAMVEGTLAVYAEALAQRAPFGEAAA</sequence>
<dbReference type="SUPFAM" id="SSF53756">
    <property type="entry name" value="UDP-Glycosyltransferase/glycogen phosphorylase"/>
    <property type="match status" value="1"/>
</dbReference>
<dbReference type="Proteomes" id="UP000298216">
    <property type="component" value="Unassembled WGS sequence"/>
</dbReference>
<dbReference type="AlphaFoldDB" id="A0A4Y9S2L2"/>
<name>A0A4Y9S2L2_9CAUL</name>
<evidence type="ECO:0000313" key="4">
    <source>
        <dbReference type="Proteomes" id="UP000298216"/>
    </source>
</evidence>
<organism evidence="3 4">
    <name type="scientific">Brevundimonas intermedia</name>
    <dbReference type="NCBI Taxonomy" id="74315"/>
    <lineage>
        <taxon>Bacteria</taxon>
        <taxon>Pseudomonadati</taxon>
        <taxon>Pseudomonadota</taxon>
        <taxon>Alphaproteobacteria</taxon>
        <taxon>Caulobacterales</taxon>
        <taxon>Caulobacteraceae</taxon>
        <taxon>Brevundimonas</taxon>
    </lineage>
</organism>
<evidence type="ECO:0000259" key="2">
    <source>
        <dbReference type="Pfam" id="PF13439"/>
    </source>
</evidence>
<keyword evidence="1 3" id="KW-0808">Transferase</keyword>
<evidence type="ECO:0000313" key="3">
    <source>
        <dbReference type="EMBL" id="TFW14711.1"/>
    </source>
</evidence>
<gene>
    <name evidence="3" type="ORF">EGY25_03100</name>
</gene>
<dbReference type="OrthoDB" id="7847955at2"/>
<evidence type="ECO:0000256" key="1">
    <source>
        <dbReference type="ARBA" id="ARBA00022679"/>
    </source>
</evidence>
<proteinExistence type="predicted"/>
<accession>A0A4Y9S2L2</accession>
<dbReference type="EMBL" id="SPVH01000002">
    <property type="protein sequence ID" value="TFW14711.1"/>
    <property type="molecule type" value="Genomic_DNA"/>
</dbReference>